<comment type="caution">
    <text evidence="3">The sequence shown here is derived from an EMBL/GenBank/DDBJ whole genome shotgun (WGS) entry which is preliminary data.</text>
</comment>
<keyword evidence="4" id="KW-1185">Reference proteome</keyword>
<dbReference type="Gene3D" id="3.40.50.2300">
    <property type="match status" value="1"/>
</dbReference>
<dbReference type="GO" id="GO:0000160">
    <property type="term" value="P:phosphorelay signal transduction system"/>
    <property type="evidence" value="ECO:0007669"/>
    <property type="project" value="InterPro"/>
</dbReference>
<feature type="domain" description="Response regulatory" evidence="2">
    <location>
        <begin position="5"/>
        <end position="123"/>
    </location>
</feature>
<dbReference type="Proteomes" id="UP001139461">
    <property type="component" value="Unassembled WGS sequence"/>
</dbReference>
<dbReference type="PANTHER" id="PTHR44520">
    <property type="entry name" value="RESPONSE REGULATOR RCP1-RELATED"/>
    <property type="match status" value="1"/>
</dbReference>
<dbReference type="InterPro" id="IPR011006">
    <property type="entry name" value="CheY-like_superfamily"/>
</dbReference>
<name>A0A9X1QXC5_9FLAO</name>
<dbReference type="SMART" id="SM00448">
    <property type="entry name" value="REC"/>
    <property type="match status" value="1"/>
</dbReference>
<dbReference type="InterPro" id="IPR052893">
    <property type="entry name" value="TCS_response_regulator"/>
</dbReference>
<dbReference type="RefSeq" id="WP_237604248.1">
    <property type="nucleotide sequence ID" value="NZ_JAIRBA010000053.1"/>
</dbReference>
<organism evidence="3 4">
    <name type="scientific">Aequorivita vitellina</name>
    <dbReference type="NCBI Taxonomy" id="2874475"/>
    <lineage>
        <taxon>Bacteria</taxon>
        <taxon>Pseudomonadati</taxon>
        <taxon>Bacteroidota</taxon>
        <taxon>Flavobacteriia</taxon>
        <taxon>Flavobacteriales</taxon>
        <taxon>Flavobacteriaceae</taxon>
        <taxon>Aequorivita</taxon>
    </lineage>
</organism>
<proteinExistence type="predicted"/>
<evidence type="ECO:0000256" key="1">
    <source>
        <dbReference type="PROSITE-ProRule" id="PRU00169"/>
    </source>
</evidence>
<gene>
    <name evidence="3" type="ORF">K8089_15720</name>
</gene>
<dbReference type="InterPro" id="IPR001789">
    <property type="entry name" value="Sig_transdc_resp-reg_receiver"/>
</dbReference>
<evidence type="ECO:0000259" key="2">
    <source>
        <dbReference type="PROSITE" id="PS50110"/>
    </source>
</evidence>
<dbReference type="AlphaFoldDB" id="A0A9X1QXC5"/>
<dbReference type="Pfam" id="PF00072">
    <property type="entry name" value="Response_reg"/>
    <property type="match status" value="1"/>
</dbReference>
<dbReference type="SUPFAM" id="SSF52172">
    <property type="entry name" value="CheY-like"/>
    <property type="match status" value="1"/>
</dbReference>
<dbReference type="EMBL" id="JAIRBA010000053">
    <property type="protein sequence ID" value="MCG2420475.1"/>
    <property type="molecule type" value="Genomic_DNA"/>
</dbReference>
<evidence type="ECO:0000313" key="3">
    <source>
        <dbReference type="EMBL" id="MCG2420475.1"/>
    </source>
</evidence>
<feature type="modified residue" description="4-aspartylphosphate" evidence="1">
    <location>
        <position position="58"/>
    </location>
</feature>
<sequence>MKMCEVLLIDDDPIINLINAKVVKSQYPDLPVTALKSGIEALEYIRKNSTTPYLVFLDIHMPQMSGWEFIMNIQDDRMAENLHIHILTSSVDNIDIMKAKENSQVRSYLLKPLKADVLRSIAC</sequence>
<protein>
    <submittedName>
        <fullName evidence="3">Response regulator</fullName>
    </submittedName>
</protein>
<dbReference type="PANTHER" id="PTHR44520:SF2">
    <property type="entry name" value="RESPONSE REGULATOR RCP1"/>
    <property type="match status" value="1"/>
</dbReference>
<keyword evidence="1" id="KW-0597">Phosphoprotein</keyword>
<accession>A0A9X1QXC5</accession>
<reference evidence="3" key="1">
    <citation type="submission" date="2021-09" db="EMBL/GenBank/DDBJ databases">
        <title>Genome of Aequorivita sp. strain F47161.</title>
        <authorList>
            <person name="Wang Y."/>
        </authorList>
    </citation>
    <scope>NUCLEOTIDE SEQUENCE</scope>
    <source>
        <strain evidence="3">F47161</strain>
    </source>
</reference>
<dbReference type="PROSITE" id="PS50110">
    <property type="entry name" value="RESPONSE_REGULATORY"/>
    <property type="match status" value="1"/>
</dbReference>
<evidence type="ECO:0000313" key="4">
    <source>
        <dbReference type="Proteomes" id="UP001139461"/>
    </source>
</evidence>